<evidence type="ECO:0000256" key="1">
    <source>
        <dbReference type="SAM" id="MobiDB-lite"/>
    </source>
</evidence>
<reference evidence="2 3" key="1">
    <citation type="submission" date="2020-08" db="EMBL/GenBank/DDBJ databases">
        <title>Genomic Encyclopedia of Type Strains, Phase III (KMG-III): the genomes of soil and plant-associated and newly described type strains.</title>
        <authorList>
            <person name="Whitman W."/>
        </authorList>
    </citation>
    <scope>NUCLEOTIDE SEQUENCE [LARGE SCALE GENOMIC DNA]</scope>
    <source>
        <strain evidence="2 3">CECT 7247</strain>
    </source>
</reference>
<organism evidence="2 3">
    <name type="scientific">Roseateles terrae</name>
    <dbReference type="NCBI Taxonomy" id="431060"/>
    <lineage>
        <taxon>Bacteria</taxon>
        <taxon>Pseudomonadati</taxon>
        <taxon>Pseudomonadota</taxon>
        <taxon>Betaproteobacteria</taxon>
        <taxon>Burkholderiales</taxon>
        <taxon>Sphaerotilaceae</taxon>
        <taxon>Roseateles</taxon>
    </lineage>
</organism>
<feature type="region of interest" description="Disordered" evidence="1">
    <location>
        <begin position="77"/>
        <end position="99"/>
    </location>
</feature>
<dbReference type="Proteomes" id="UP000574369">
    <property type="component" value="Unassembled WGS sequence"/>
</dbReference>
<evidence type="ECO:0000313" key="2">
    <source>
        <dbReference type="EMBL" id="MBB3197094.1"/>
    </source>
</evidence>
<evidence type="ECO:0000313" key="3">
    <source>
        <dbReference type="Proteomes" id="UP000574369"/>
    </source>
</evidence>
<dbReference type="EMBL" id="JACHXO010000010">
    <property type="protein sequence ID" value="MBB3197094.1"/>
    <property type="molecule type" value="Genomic_DNA"/>
</dbReference>
<keyword evidence="3" id="KW-1185">Reference proteome</keyword>
<proteinExistence type="predicted"/>
<protein>
    <submittedName>
        <fullName evidence="2">Uncharacterized protein</fullName>
    </submittedName>
</protein>
<name>A0ABR6GYG3_9BURK</name>
<accession>A0ABR6GYG3</accession>
<sequence>MNDRGAVDPPVPHGAVPNALRAIQYNQSDAACLLRLLGSMDPVVAALPTDTKAQYIERCDSIASYRSLHADNIRADRPSLRHGPFARPDPVRQSHAHQAFQDRDTLKDITRHLSELTASHMAESALNMQFQMAALDKVASGVIPRPAILRQAEAFLKSHQRTAPASDPDALGVGKVHDWAQRFTMQMKYSITAFERLQDLGAKVPLKALGAQREAYIETFVAAQNAAGRSDRAGFEKHFQTLQQLSAIQRRSQERTSLTMP</sequence>
<dbReference type="RefSeq" id="WP_184295440.1">
    <property type="nucleotide sequence ID" value="NZ_JACHXO010000010.1"/>
</dbReference>
<gene>
    <name evidence="2" type="ORF">FHS28_004519</name>
</gene>
<comment type="caution">
    <text evidence="2">The sequence shown here is derived from an EMBL/GenBank/DDBJ whole genome shotgun (WGS) entry which is preliminary data.</text>
</comment>